<evidence type="ECO:0000313" key="2">
    <source>
        <dbReference type="EMBL" id="MFD1540595.1"/>
    </source>
</evidence>
<gene>
    <name evidence="2" type="ORF">ACFSJ0_26310</name>
</gene>
<keyword evidence="2" id="KW-0547">Nucleotide-binding</keyword>
<accession>A0ABW4GD71</accession>
<dbReference type="Pfam" id="PF13581">
    <property type="entry name" value="HATPase_c_2"/>
    <property type="match status" value="1"/>
</dbReference>
<sequence length="139" mass="15127">MTSSLSNDTLSRSCTLSPVAASVPAARAWARRMLVRWEIPHLVERVELLVSELTTNAIKHARSGGAPVGLVLRFVGETLRLEVHDRDSENRPVQQKPVAAAVGGHGLWLVEAYSDRWGIEPAEYGKAVWAELDGCGAET</sequence>
<name>A0ABW4GD71_9ACTN</name>
<dbReference type="GO" id="GO:0005524">
    <property type="term" value="F:ATP binding"/>
    <property type="evidence" value="ECO:0007669"/>
    <property type="project" value="UniProtKB-KW"/>
</dbReference>
<dbReference type="Proteomes" id="UP001597097">
    <property type="component" value="Unassembled WGS sequence"/>
</dbReference>
<dbReference type="CDD" id="cd16936">
    <property type="entry name" value="HATPase_RsbW-like"/>
    <property type="match status" value="1"/>
</dbReference>
<dbReference type="PANTHER" id="PTHR35526:SF3">
    <property type="entry name" value="ANTI-SIGMA-F FACTOR RSBW"/>
    <property type="match status" value="1"/>
</dbReference>
<organism evidence="2 3">
    <name type="scientific">Nonomuraea guangzhouensis</name>
    <dbReference type="NCBI Taxonomy" id="1291555"/>
    <lineage>
        <taxon>Bacteria</taxon>
        <taxon>Bacillati</taxon>
        <taxon>Actinomycetota</taxon>
        <taxon>Actinomycetes</taxon>
        <taxon>Streptosporangiales</taxon>
        <taxon>Streptosporangiaceae</taxon>
        <taxon>Nonomuraea</taxon>
    </lineage>
</organism>
<reference evidence="3" key="1">
    <citation type="journal article" date="2019" name="Int. J. Syst. Evol. Microbiol.">
        <title>The Global Catalogue of Microorganisms (GCM) 10K type strain sequencing project: providing services to taxonomists for standard genome sequencing and annotation.</title>
        <authorList>
            <consortium name="The Broad Institute Genomics Platform"/>
            <consortium name="The Broad Institute Genome Sequencing Center for Infectious Disease"/>
            <person name="Wu L."/>
            <person name="Ma J."/>
        </authorList>
    </citation>
    <scope>NUCLEOTIDE SEQUENCE [LARGE SCALE GENOMIC DNA]</scope>
    <source>
        <strain evidence="3">CGMCC 1.15399</strain>
    </source>
</reference>
<dbReference type="RefSeq" id="WP_219527029.1">
    <property type="nucleotide sequence ID" value="NZ_JAHKRM010000001.1"/>
</dbReference>
<comment type="caution">
    <text evidence="2">The sequence shown here is derived from an EMBL/GenBank/DDBJ whole genome shotgun (WGS) entry which is preliminary data.</text>
</comment>
<protein>
    <submittedName>
        <fullName evidence="2">ATP-binding protein</fullName>
    </submittedName>
</protein>
<dbReference type="InterPro" id="IPR003594">
    <property type="entry name" value="HATPase_dom"/>
</dbReference>
<feature type="domain" description="Histidine kinase/HSP90-like ATPase" evidence="1">
    <location>
        <begin position="20"/>
        <end position="129"/>
    </location>
</feature>
<evidence type="ECO:0000259" key="1">
    <source>
        <dbReference type="Pfam" id="PF13581"/>
    </source>
</evidence>
<proteinExistence type="predicted"/>
<dbReference type="EMBL" id="JBHUCM010000019">
    <property type="protein sequence ID" value="MFD1540595.1"/>
    <property type="molecule type" value="Genomic_DNA"/>
</dbReference>
<keyword evidence="2" id="KW-0067">ATP-binding</keyword>
<keyword evidence="3" id="KW-1185">Reference proteome</keyword>
<dbReference type="PANTHER" id="PTHR35526">
    <property type="entry name" value="ANTI-SIGMA-F FACTOR RSBW-RELATED"/>
    <property type="match status" value="1"/>
</dbReference>
<dbReference type="InterPro" id="IPR050267">
    <property type="entry name" value="Anti-sigma-factor_SerPK"/>
</dbReference>
<evidence type="ECO:0000313" key="3">
    <source>
        <dbReference type="Proteomes" id="UP001597097"/>
    </source>
</evidence>